<dbReference type="InterPro" id="IPR002052">
    <property type="entry name" value="DNA_methylase_N6_adenine_CS"/>
</dbReference>
<keyword evidence="8" id="KW-1185">Reference proteome</keyword>
<evidence type="ECO:0000256" key="4">
    <source>
        <dbReference type="ARBA" id="ARBA00022691"/>
    </source>
</evidence>
<dbReference type="InterPro" id="IPR050953">
    <property type="entry name" value="N4_N6_ade-DNA_methylase"/>
</dbReference>
<keyword evidence="7" id="KW-0614">Plasmid</keyword>
<evidence type="ECO:0000259" key="6">
    <source>
        <dbReference type="Pfam" id="PF07669"/>
    </source>
</evidence>
<dbReference type="SUPFAM" id="SSF53335">
    <property type="entry name" value="S-adenosyl-L-methionine-dependent methyltransferases"/>
    <property type="match status" value="1"/>
</dbReference>
<evidence type="ECO:0000256" key="5">
    <source>
        <dbReference type="ARBA" id="ARBA00047942"/>
    </source>
</evidence>
<accession>A0A217EYS4</accession>
<dbReference type="Pfam" id="PF07669">
    <property type="entry name" value="Eco57I"/>
    <property type="match status" value="1"/>
</dbReference>
<dbReference type="PANTHER" id="PTHR33841">
    <property type="entry name" value="DNA METHYLTRANSFERASE YEEA-RELATED"/>
    <property type="match status" value="1"/>
</dbReference>
<keyword evidence="4" id="KW-0949">S-adenosyl-L-methionine</keyword>
<dbReference type="KEGG" id="cman:A9D14_18155"/>
<dbReference type="PROSITE" id="PS00092">
    <property type="entry name" value="N6_MTASE"/>
    <property type="match status" value="1"/>
</dbReference>
<sequence>MARRNRTTELGLEAIAIEGGLIAPEQVLKIAGAERNAKTAADYGCPKGTNLADEITRYFRIGQALWLDYSKIDQPTVTQTARFARDLLEQAFGFEDLSGPKDHHDGARRYRIALEGKGGHVPIVVAAPVEDGDGFSKAMPEFGDGEGGRARRNPVVLLQDWLNASDGFYWGLVFAGDRVRLMRDNASLTRAAWIEADFAAMFRDEMFADFTAWWLLTHATRFGNPGQPPSSAPLEQWREAGMKSGTAARDRLREGVEDALREMGQGLIEANPELRAKIEANEVSLTALFEELLRTVYRLIFLAVAEERNLLHPRRTPRAARDLYESSYGFGFWRERSRRRVARDRHFDAWEGMKVTLRALERGQEMLGLPALGGMFARGNTPVMDASKLPNRRFLEAIYRLGYLKQDGSLQRINWRDMKTEELGSVYESLLEIHPRLAANGEFELDSGAKGNTRKTTGSYYTPDSLVETLLDSALDPVLEKAEAEGETAEDKVRAILDLKIIDPACGSGHFLLGAARRMADKVAELRDPDAPDRQAGLRDVVARCVHGVDRNPMAVELAKVALWIESVSPGQPLGFLDANIRCGDALLGVFDLEALEQGIPDDAYKPLTGDVKEAAAYYKKKNKDEKKGQGAFDFDSGTGAMPPRKLAANLSTIRRMPEDTVGQVEKKREAFEAWRKDPDRWATKVACDFYTAAFLLPKVEVPENYRRSAVPTTADVWKRLGGGQVYGPLEAAAVDASEEARAFHWPLAFPDVLIGKGGFDVVLGNPPWERIKLQEQEFFAGHEVADAPNAAGRAKAIKKLAAAEEGSPDRRLYDAFQSAKRQAEAASAFARISGGDGGRYTYTGTGDVNTYALFSEQFLNLLSDSGRAGIIVPTGIATDATTAPFFGHLIDKRKLISLVDFRNDRRIFPHVAGLLRFCLLTIGKIKAEEKAQFACLLLDFEELEDKRRSFELTADEIARINPNTKTAPVFRARKDAELTASIYNRVPVLINEAKSGEARNPWGVSFMRMFDMSNDSHLFRTAEELAAMGWELLGTDWARTSGQVDNSPNFNLSGGSEANANQERYLPLYEAKMMWHFDHRYGSYPPGKTDNTRALPRLNEDQLSDVTFEPTPRVWLPKSERDRKLRNVPNCSYFFGFRDITNTNNERTAIGAFVPDFAFGNQLPLIFFEERLKRVLTAGFAANFSSLAFDYVARQKVGGTHLNFFILEQLPILPPSAYSEDDLGFIVPRVLELSYTSHSMAPFARDLGYEGEPFRWDEDRRAQLRAELDAWYALAYGLSREELRYVLDPKDVMGEDYPSETFRVLKNNEIKKHGEYHTRRLVLAAYDKLVTEGMRPRVEGYR</sequence>
<dbReference type="OrthoDB" id="9806213at2"/>
<evidence type="ECO:0000256" key="1">
    <source>
        <dbReference type="ARBA" id="ARBA00011900"/>
    </source>
</evidence>
<keyword evidence="2" id="KW-0489">Methyltransferase</keyword>
<keyword evidence="3" id="KW-0808">Transferase</keyword>
<comment type="catalytic activity">
    <reaction evidence="5">
        <text>a 2'-deoxyadenosine in DNA + S-adenosyl-L-methionine = an N(6)-methyl-2'-deoxyadenosine in DNA + S-adenosyl-L-homocysteine + H(+)</text>
        <dbReference type="Rhea" id="RHEA:15197"/>
        <dbReference type="Rhea" id="RHEA-COMP:12418"/>
        <dbReference type="Rhea" id="RHEA-COMP:12419"/>
        <dbReference type="ChEBI" id="CHEBI:15378"/>
        <dbReference type="ChEBI" id="CHEBI:57856"/>
        <dbReference type="ChEBI" id="CHEBI:59789"/>
        <dbReference type="ChEBI" id="CHEBI:90615"/>
        <dbReference type="ChEBI" id="CHEBI:90616"/>
        <dbReference type="EC" id="2.1.1.72"/>
    </reaction>
</comment>
<gene>
    <name evidence="7" type="ORF">A9D14_18155</name>
</gene>
<organism evidence="7 8">
    <name type="scientific">Croceicoccus marinus</name>
    <dbReference type="NCBI Taxonomy" id="450378"/>
    <lineage>
        <taxon>Bacteria</taxon>
        <taxon>Pseudomonadati</taxon>
        <taxon>Pseudomonadota</taxon>
        <taxon>Alphaproteobacteria</taxon>
        <taxon>Sphingomonadales</taxon>
        <taxon>Erythrobacteraceae</taxon>
        <taxon>Croceicoccus</taxon>
    </lineage>
</organism>
<dbReference type="GO" id="GO:0009007">
    <property type="term" value="F:site-specific DNA-methyltransferase (adenine-specific) activity"/>
    <property type="evidence" value="ECO:0007669"/>
    <property type="project" value="UniProtKB-EC"/>
</dbReference>
<dbReference type="PANTHER" id="PTHR33841:SF1">
    <property type="entry name" value="DNA METHYLTRANSFERASE A"/>
    <property type="match status" value="1"/>
</dbReference>
<proteinExistence type="predicted"/>
<feature type="domain" description="Type II methyltransferase M.TaqI-like" evidence="6">
    <location>
        <begin position="545"/>
        <end position="777"/>
    </location>
</feature>
<dbReference type="EC" id="2.1.1.72" evidence="1"/>
<dbReference type="Gene3D" id="3.40.50.150">
    <property type="entry name" value="Vaccinia Virus protein VP39"/>
    <property type="match status" value="2"/>
</dbReference>
<dbReference type="Proteomes" id="UP000195807">
    <property type="component" value="Plasmid pCME4A9II"/>
</dbReference>
<dbReference type="InterPro" id="IPR011639">
    <property type="entry name" value="MethylTrfase_TaqI-like_dom"/>
</dbReference>
<dbReference type="RefSeq" id="WP_066850806.1">
    <property type="nucleotide sequence ID" value="NZ_CP019604.1"/>
</dbReference>
<name>A0A217EYS4_9SPHN</name>
<evidence type="ECO:0000256" key="2">
    <source>
        <dbReference type="ARBA" id="ARBA00022603"/>
    </source>
</evidence>
<protein>
    <recommendedName>
        <fullName evidence="1">site-specific DNA-methyltransferase (adenine-specific)</fullName>
        <ecNumber evidence="1">2.1.1.72</ecNumber>
    </recommendedName>
</protein>
<dbReference type="EMBL" id="CP019604">
    <property type="protein sequence ID" value="ARU18279.1"/>
    <property type="molecule type" value="Genomic_DNA"/>
</dbReference>
<evidence type="ECO:0000313" key="7">
    <source>
        <dbReference type="EMBL" id="ARU18279.1"/>
    </source>
</evidence>
<evidence type="ECO:0000256" key="3">
    <source>
        <dbReference type="ARBA" id="ARBA00022679"/>
    </source>
</evidence>
<reference evidence="7 8" key="1">
    <citation type="submission" date="2017-01" db="EMBL/GenBank/DDBJ databases">
        <title>Complete genome sequence of esterase-producing bacterium Croceicoccus marinus E4A9.</title>
        <authorList>
            <person name="Wu Y.-H."/>
            <person name="Cheng H."/>
            <person name="Xu L."/>
            <person name="Huo Y.-Y."/>
            <person name="Wang C.-S."/>
            <person name="Xu X.-W."/>
        </authorList>
    </citation>
    <scope>NUCLEOTIDE SEQUENCE [LARGE SCALE GENOMIC DNA]</scope>
    <source>
        <strain evidence="7 8">E4A9</strain>
        <plasmid evidence="8">Plasmid pcme4a9ii</plasmid>
    </source>
</reference>
<dbReference type="GO" id="GO:0032259">
    <property type="term" value="P:methylation"/>
    <property type="evidence" value="ECO:0007669"/>
    <property type="project" value="UniProtKB-KW"/>
</dbReference>
<geneLocation type="plasmid" evidence="8">
    <name>pcme4a9ii</name>
</geneLocation>
<dbReference type="GO" id="GO:0003676">
    <property type="term" value="F:nucleic acid binding"/>
    <property type="evidence" value="ECO:0007669"/>
    <property type="project" value="InterPro"/>
</dbReference>
<evidence type="ECO:0000313" key="8">
    <source>
        <dbReference type="Proteomes" id="UP000195807"/>
    </source>
</evidence>
<dbReference type="PRINTS" id="PR00507">
    <property type="entry name" value="N12N6MTFRASE"/>
</dbReference>
<dbReference type="InterPro" id="IPR029063">
    <property type="entry name" value="SAM-dependent_MTases_sf"/>
</dbReference>
<dbReference type="STRING" id="450378.GCA_001661675_03648"/>
<dbReference type="REBASE" id="204990">
    <property type="entry name" value="CmaE4A9ORF18155P"/>
</dbReference>
<dbReference type="GO" id="GO:0006304">
    <property type="term" value="P:DNA modification"/>
    <property type="evidence" value="ECO:0007669"/>
    <property type="project" value="InterPro"/>
</dbReference>